<reference evidence="1 2" key="1">
    <citation type="submission" date="2015-01" db="EMBL/GenBank/DDBJ databases">
        <title>Genome Sequencing of Rickettsiales.</title>
        <authorList>
            <person name="Daugherty S.C."/>
            <person name="Su Q."/>
            <person name="Abolude K."/>
            <person name="Beier-Sexton M."/>
            <person name="Carlyon J.A."/>
            <person name="Carter R."/>
            <person name="Day N.P."/>
            <person name="Dumler S.J."/>
            <person name="Dyachenko V."/>
            <person name="Godinez A."/>
            <person name="Kurtti T.J."/>
            <person name="Lichay M."/>
            <person name="Mullins K.E."/>
            <person name="Ott S."/>
            <person name="Pappas-Brown V."/>
            <person name="Paris D.H."/>
            <person name="Patel P."/>
            <person name="Richards A.L."/>
            <person name="Sadzewicz L."/>
            <person name="Sears K."/>
            <person name="Seidman D."/>
            <person name="Sengamalay N."/>
            <person name="Stenos J."/>
            <person name="Tallon L.J."/>
            <person name="Vincent G."/>
            <person name="Fraser C.M."/>
            <person name="Munderloh U."/>
            <person name="Dunning-Hotopp J.C."/>
        </authorList>
    </citation>
    <scope>NUCLEOTIDE SEQUENCE [LARGE SCALE GENOMIC DNA]</scope>
    <source>
        <strain evidence="1 2">UT144</strain>
    </source>
</reference>
<proteinExistence type="predicted"/>
<gene>
    <name evidence="1" type="ORF">OTUT144_0050</name>
</gene>
<comment type="caution">
    <text evidence="1">The sequence shown here is derived from an EMBL/GenBank/DDBJ whole genome shotgun (WGS) entry which is preliminary data.</text>
</comment>
<evidence type="ECO:0000313" key="2">
    <source>
        <dbReference type="Proteomes" id="UP000033580"/>
    </source>
</evidence>
<dbReference type="Proteomes" id="UP000033580">
    <property type="component" value="Unassembled WGS sequence"/>
</dbReference>
<dbReference type="EMBL" id="LAOR01000002">
    <property type="protein sequence ID" value="KJW07880.1"/>
    <property type="molecule type" value="Genomic_DNA"/>
</dbReference>
<dbReference type="InterPro" id="IPR016181">
    <property type="entry name" value="Acyl_CoA_acyltransferase"/>
</dbReference>
<dbReference type="Gene3D" id="3.40.630.30">
    <property type="match status" value="1"/>
</dbReference>
<name>A0A0F3RNH1_ORITS</name>
<sequence>MIFYKKDIDPKADTFFIDPDENNPRAIRVYNKAGFTKVWQYQATQGAFIGHNSDLMVKKL</sequence>
<accession>A0A0F3RNH1</accession>
<keyword evidence="1" id="KW-0808">Transferase</keyword>
<dbReference type="SUPFAM" id="SSF55729">
    <property type="entry name" value="Acyl-CoA N-acyltransferases (Nat)"/>
    <property type="match status" value="1"/>
</dbReference>
<dbReference type="GO" id="GO:0016740">
    <property type="term" value="F:transferase activity"/>
    <property type="evidence" value="ECO:0007669"/>
    <property type="project" value="UniProtKB-KW"/>
</dbReference>
<evidence type="ECO:0000313" key="1">
    <source>
        <dbReference type="EMBL" id="KJW07880.1"/>
    </source>
</evidence>
<organism evidence="1 2">
    <name type="scientific">Orientia tsutsugamushi str. UT144</name>
    <dbReference type="NCBI Taxonomy" id="1441384"/>
    <lineage>
        <taxon>Bacteria</taxon>
        <taxon>Pseudomonadati</taxon>
        <taxon>Pseudomonadota</taxon>
        <taxon>Alphaproteobacteria</taxon>
        <taxon>Rickettsiales</taxon>
        <taxon>Rickettsiaceae</taxon>
        <taxon>Rickettsieae</taxon>
        <taxon>Orientia</taxon>
    </lineage>
</organism>
<dbReference type="PATRIC" id="fig|1441384.3.peg.1080"/>
<dbReference type="AlphaFoldDB" id="A0A0F3RNH1"/>
<protein>
    <submittedName>
        <fullName evidence="1">Putative acetyltransferase</fullName>
    </submittedName>
</protein>